<dbReference type="EMBL" id="FNWO01000003">
    <property type="protein sequence ID" value="SEH31007.1"/>
    <property type="molecule type" value="Genomic_DNA"/>
</dbReference>
<name>A0A1H6H562_MAGFU</name>
<dbReference type="Proteomes" id="UP000182983">
    <property type="component" value="Unassembled WGS sequence"/>
</dbReference>
<gene>
    <name evidence="1" type="ORF">SAMN04244559_01040</name>
</gene>
<reference evidence="2" key="1">
    <citation type="submission" date="2016-10" db="EMBL/GenBank/DDBJ databases">
        <authorList>
            <person name="Varghese N."/>
            <person name="Submissions S."/>
        </authorList>
    </citation>
    <scope>NUCLEOTIDE SEQUENCE [LARGE SCALE GENOMIC DNA]</scope>
    <source>
        <strain evidence="2">DSM 13234</strain>
    </source>
</reference>
<evidence type="ECO:0000313" key="1">
    <source>
        <dbReference type="EMBL" id="SEH31007.1"/>
    </source>
</evidence>
<protein>
    <submittedName>
        <fullName evidence="1">Uncharacterized protein</fullName>
    </submittedName>
</protein>
<dbReference type="AlphaFoldDB" id="A0A1H6H562"/>
<proteinExistence type="predicted"/>
<sequence>MDGVCRSAQRLENRGGLERVGSSKMSPSGSHDAMKAFEAKAANLIAATRSLDIPHILLVRRLTLADPEARKWASEKQLNVVFSVVLAKAAERLGLAALRRMREQGLIPLLPKDKTGQGEDFRVLSDVVTQLLGPPEMSEAEATRSAFRALIERDFPPTPARAARTQTPLREPPPLFAAQLGPAAERRTGRMLAALPATESETGPVAVVDFATFFDETLCAYAQKTLSMFRITGSSHGVRLPFLLAPEFGQAYREVLQRFVLPQMRATRHIQTLAQSTNWAEAGADRLIEIIQGSEVNNPVLHNWDSRWASFRTSKPVKGRKPTLKPEDNPWPLLREEATRCNFQPPGEDDIVLLKDVIRFEADVMAKCWRELGQLYAQEFVPSGRPDQGREGALRDGIIKWVAKMPDHVGEHMAIKAMFEFEKIDAAWLRKLLGSFGRTDSERRRVVPYLADFVAQLY</sequence>
<evidence type="ECO:0000313" key="2">
    <source>
        <dbReference type="Proteomes" id="UP000182983"/>
    </source>
</evidence>
<organism evidence="1 2">
    <name type="scientific">Magnetospirillum fulvum</name>
    <name type="common">Rhodospirillum fulvum</name>
    <dbReference type="NCBI Taxonomy" id="1082"/>
    <lineage>
        <taxon>Bacteria</taxon>
        <taxon>Pseudomonadati</taxon>
        <taxon>Pseudomonadota</taxon>
        <taxon>Alphaproteobacteria</taxon>
        <taxon>Rhodospirillales</taxon>
        <taxon>Rhodospirillaceae</taxon>
        <taxon>Magnetospirillum</taxon>
    </lineage>
</organism>
<keyword evidence="2" id="KW-1185">Reference proteome</keyword>
<accession>A0A1H6H562</accession>